<dbReference type="InterPro" id="IPR020904">
    <property type="entry name" value="Sc_DH/Rdtase_CS"/>
</dbReference>
<comment type="caution">
    <text evidence="4">The sequence shown here is derived from an EMBL/GenBank/DDBJ whole genome shotgun (WGS) entry which is preliminary data.</text>
</comment>
<dbReference type="PROSITE" id="PS00061">
    <property type="entry name" value="ADH_SHORT"/>
    <property type="match status" value="1"/>
</dbReference>
<proteinExistence type="inferred from homology"/>
<dbReference type="InterPro" id="IPR036291">
    <property type="entry name" value="NAD(P)-bd_dom_sf"/>
</dbReference>
<dbReference type="EMBL" id="JHEG04000001">
    <property type="protein sequence ID" value="KAF3885075.1"/>
    <property type="molecule type" value="Genomic_DNA"/>
</dbReference>
<protein>
    <submittedName>
        <fullName evidence="3">Glucose 1-dehydrogenase</fullName>
    </submittedName>
    <submittedName>
        <fullName evidence="4">Sugar dehydrogenase</fullName>
        <ecNumber evidence="3 4">1.1.1.47</ecNumber>
    </submittedName>
</protein>
<dbReference type="PRINTS" id="PR00080">
    <property type="entry name" value="SDRFAMILY"/>
</dbReference>
<dbReference type="FunFam" id="3.40.50.720:FF:000084">
    <property type="entry name" value="Short-chain dehydrogenase reductase"/>
    <property type="match status" value="1"/>
</dbReference>
<evidence type="ECO:0000313" key="3">
    <source>
        <dbReference type="EMBL" id="KAF3885075.1"/>
    </source>
</evidence>
<dbReference type="SUPFAM" id="SSF51735">
    <property type="entry name" value="NAD(P)-binding Rossmann-fold domains"/>
    <property type="match status" value="1"/>
</dbReference>
<dbReference type="Gene3D" id="3.40.50.720">
    <property type="entry name" value="NAD(P)-binding Rossmann-like Domain"/>
    <property type="match status" value="1"/>
</dbReference>
<evidence type="ECO:0000256" key="1">
    <source>
        <dbReference type="ARBA" id="ARBA00006484"/>
    </source>
</evidence>
<evidence type="ECO:0000313" key="5">
    <source>
        <dbReference type="Proteomes" id="UP000029738"/>
    </source>
</evidence>
<evidence type="ECO:0000256" key="2">
    <source>
        <dbReference type="ARBA" id="ARBA00023002"/>
    </source>
</evidence>
<evidence type="ECO:0000313" key="4">
    <source>
        <dbReference type="EMBL" id="KIE09197.1"/>
    </source>
</evidence>
<dbReference type="EC" id="1.1.1.47" evidence="3 4"/>
<organism evidence="4">
    <name type="scientific">Tolypothrix bouteillei VB521301</name>
    <dbReference type="NCBI Taxonomy" id="1479485"/>
    <lineage>
        <taxon>Bacteria</taxon>
        <taxon>Bacillati</taxon>
        <taxon>Cyanobacteriota</taxon>
        <taxon>Cyanophyceae</taxon>
        <taxon>Nostocales</taxon>
        <taxon>Tolypothrichaceae</taxon>
        <taxon>Tolypothrix</taxon>
    </lineage>
</organism>
<comment type="similarity">
    <text evidence="1">Belongs to the short-chain dehydrogenases/reductases (SDR) family.</text>
</comment>
<dbReference type="PRINTS" id="PR00081">
    <property type="entry name" value="GDHRDH"/>
</dbReference>
<sequence length="265" mass="28487">MKLQGKVALVTGSSQGIGQGVVLRLAQEGADVVINYRSHPEGAEETLAKVEAIGGRCHMAQCPKSHGYTLQADLGSVSEVRQLIAESIQHFGKLDVLVNNAGIEKHAPFWNVTEADYDAVMNVNLKGVFFATQAFVQHLIETKRTGKIINISSVHEELPFPNFTAYCASKGGVKMLTRNLAVELGSLGITINNVAPGAIETPINTKLLNDPKKLSALLQNIPLGRLGKPQDVASLVAFLASSDADYITGSTFFVDGGLLWNYQEQ</sequence>
<gene>
    <name evidence="4" type="ORF">DA73_0232855</name>
    <name evidence="3" type="ORF">DA73_0400006070</name>
</gene>
<dbReference type="Proteomes" id="UP000029738">
    <property type="component" value="Unassembled WGS sequence"/>
</dbReference>
<name>A0A0C1N3N2_9CYAN</name>
<keyword evidence="2 4" id="KW-0560">Oxidoreductase</keyword>
<reference evidence="4" key="1">
    <citation type="journal article" date="2015" name="Genome Announc.">
        <title>Draft Genome Sequence of Tolypothrix boutellei Strain VB521301.</title>
        <authorList>
            <person name="Chandrababunaidu M.M."/>
            <person name="Singh D."/>
            <person name="Sen D."/>
            <person name="Bhan S."/>
            <person name="Das S."/>
            <person name="Gupta A."/>
            <person name="Adhikary S.P."/>
            <person name="Tripathy S."/>
        </authorList>
    </citation>
    <scope>NUCLEOTIDE SEQUENCE</scope>
    <source>
        <strain evidence="4">VB521301</strain>
    </source>
</reference>
<reference evidence="3" key="2">
    <citation type="submission" date="2019-11" db="EMBL/GenBank/DDBJ databases">
        <title>Improved Assembly of Tolypothrix boutellei genome.</title>
        <authorList>
            <person name="Sarangi A.N."/>
            <person name="Mukherjee M."/>
            <person name="Ghosh S."/>
            <person name="Singh D."/>
            <person name="Das A."/>
            <person name="Kant S."/>
            <person name="Prusty A."/>
            <person name="Tripathy S."/>
        </authorList>
    </citation>
    <scope>NUCLEOTIDE SEQUENCE</scope>
    <source>
        <strain evidence="3">VB521301</strain>
    </source>
</reference>
<dbReference type="STRING" id="1479485.DA73_0232855"/>
<dbReference type="GO" id="GO:0047936">
    <property type="term" value="F:glucose 1-dehydrogenase [NAD(P)+] activity"/>
    <property type="evidence" value="ECO:0007669"/>
    <property type="project" value="UniProtKB-EC"/>
</dbReference>
<dbReference type="RefSeq" id="WP_038084856.1">
    <property type="nucleotide sequence ID" value="NZ_JHEG04000001.1"/>
</dbReference>
<dbReference type="Pfam" id="PF13561">
    <property type="entry name" value="adh_short_C2"/>
    <property type="match status" value="1"/>
</dbReference>
<accession>A0A0C1N3N2</accession>
<dbReference type="PANTHER" id="PTHR43639:SF1">
    <property type="entry name" value="SHORT-CHAIN DEHYDROGENASE_REDUCTASE FAMILY PROTEIN"/>
    <property type="match status" value="1"/>
</dbReference>
<dbReference type="EMBL" id="JHEG02000058">
    <property type="protein sequence ID" value="KIE09197.1"/>
    <property type="molecule type" value="Genomic_DNA"/>
</dbReference>
<dbReference type="InterPro" id="IPR002347">
    <property type="entry name" value="SDR_fam"/>
</dbReference>
<dbReference type="OrthoDB" id="9803333at2"/>
<dbReference type="NCBIfam" id="NF005559">
    <property type="entry name" value="PRK07231.1"/>
    <property type="match status" value="1"/>
</dbReference>
<dbReference type="AlphaFoldDB" id="A0A0C1N3N2"/>
<dbReference type="PANTHER" id="PTHR43639">
    <property type="entry name" value="OXIDOREDUCTASE, SHORT-CHAIN DEHYDROGENASE/REDUCTASE FAMILY (AFU_ORTHOLOGUE AFUA_5G02870)"/>
    <property type="match status" value="1"/>
</dbReference>
<keyword evidence="5" id="KW-1185">Reference proteome</keyword>